<dbReference type="PANTHER" id="PTHR22916">
    <property type="entry name" value="GLYCOSYLTRANSFERASE"/>
    <property type="match status" value="1"/>
</dbReference>
<comment type="caution">
    <text evidence="3">The sequence shown here is derived from an EMBL/GenBank/DDBJ whole genome shotgun (WGS) entry which is preliminary data.</text>
</comment>
<dbReference type="InterPro" id="IPR001173">
    <property type="entry name" value="Glyco_trans_2-like"/>
</dbReference>
<dbReference type="SUPFAM" id="SSF53448">
    <property type="entry name" value="Nucleotide-diphospho-sugar transferases"/>
    <property type="match status" value="1"/>
</dbReference>
<dbReference type="InterPro" id="IPR029044">
    <property type="entry name" value="Nucleotide-diphossugar_trans"/>
</dbReference>
<keyword evidence="3" id="KW-0808">Transferase</keyword>
<keyword evidence="1" id="KW-1133">Transmembrane helix</keyword>
<dbReference type="RefSeq" id="WP_068762014.1">
    <property type="nucleotide sequence ID" value="NZ_LXIE01000022.1"/>
</dbReference>
<protein>
    <submittedName>
        <fullName evidence="3">Glycosyl transferase family 2</fullName>
    </submittedName>
</protein>
<keyword evidence="1" id="KW-0472">Membrane</keyword>
<dbReference type="AlphaFoldDB" id="A0A1A9LDD3"/>
<dbReference type="STRING" id="1385699.A7A78_12955"/>
<evidence type="ECO:0000259" key="2">
    <source>
        <dbReference type="Pfam" id="PF00535"/>
    </source>
</evidence>
<keyword evidence="1" id="KW-0812">Transmembrane</keyword>
<feature type="domain" description="Glycosyltransferase 2-like" evidence="2">
    <location>
        <begin position="153"/>
        <end position="272"/>
    </location>
</feature>
<evidence type="ECO:0000313" key="4">
    <source>
        <dbReference type="Proteomes" id="UP000077552"/>
    </source>
</evidence>
<evidence type="ECO:0000256" key="1">
    <source>
        <dbReference type="SAM" id="Phobius"/>
    </source>
</evidence>
<dbReference type="PANTHER" id="PTHR22916:SF3">
    <property type="entry name" value="UDP-GLCNAC:BETAGAL BETA-1,3-N-ACETYLGLUCOSAMINYLTRANSFERASE-LIKE PROTEIN 1"/>
    <property type="match status" value="1"/>
</dbReference>
<evidence type="ECO:0000313" key="3">
    <source>
        <dbReference type="EMBL" id="OAD91203.1"/>
    </source>
</evidence>
<dbReference type="CDD" id="cd00761">
    <property type="entry name" value="Glyco_tranf_GTA_type"/>
    <property type="match status" value="1"/>
</dbReference>
<sequence length="444" mass="52332">MLFSFLKYLQPTHYFQLYRKDGSSIFPIFETLPPEVISQLEPEQRFKSEKAKEYDLSWQAIHKGYIGNSETYTSFQKLPIIDEYRFLRKYFNPVWVFYVLMLRIISFKNPFKEIAAWKNSRNVKRSNYLKTPVHYSNWSDFQSSLIAENPLISIVIPTLNRYEYLKDVLEDLQKQDYKNFEVIVVDQSNPFQKDFYSQFKLEIKLIHQTERALWLARNRAIETSKGEYLLLFDDDSRVEPNWISNHLKCLDFFKADISSGVSISKVGAEVPAHYSFFRISSQLDTGNVLLKKQIFREIGLFDRQFEKQRMGDGEFGLRSFLNNYKNISNPFAGRIHLKVGSGGLREMGSWDAFRPKKLFAPRPIPSVLYLYRKYFGKKRAFLAILRSVPQSIIPYRYKKNKKMLVLGLLISLFLFPFVVLQVFISWRLATKKLREGAMIGELDL</sequence>
<dbReference type="EMBL" id="LXIE01000022">
    <property type="protein sequence ID" value="OAD91203.1"/>
    <property type="molecule type" value="Genomic_DNA"/>
</dbReference>
<feature type="transmembrane region" description="Helical" evidence="1">
    <location>
        <begin position="403"/>
        <end position="424"/>
    </location>
</feature>
<reference evidence="3 4" key="1">
    <citation type="submission" date="2016-05" db="EMBL/GenBank/DDBJ databases">
        <title>Genome sequencing of Vitellibacter soesokkakensis RSSK-12.</title>
        <authorList>
            <person name="Thevarajoo S."/>
            <person name="Selvaratnam C."/>
            <person name="Goh K.M."/>
            <person name="Chan K.-G."/>
            <person name="Chong C.S."/>
        </authorList>
    </citation>
    <scope>NUCLEOTIDE SEQUENCE [LARGE SCALE GENOMIC DNA]</scope>
    <source>
        <strain evidence="3 4">RSSK-12</strain>
    </source>
</reference>
<keyword evidence="4" id="KW-1185">Reference proteome</keyword>
<dbReference type="Proteomes" id="UP000077552">
    <property type="component" value="Unassembled WGS sequence"/>
</dbReference>
<proteinExistence type="predicted"/>
<name>A0A1A9LDD3_9FLAO</name>
<dbReference type="Pfam" id="PF00535">
    <property type="entry name" value="Glycos_transf_2"/>
    <property type="match status" value="1"/>
</dbReference>
<accession>A0A1A9LDD3</accession>
<gene>
    <name evidence="3" type="ORF">A7A78_12955</name>
</gene>
<dbReference type="Gene3D" id="3.90.550.10">
    <property type="entry name" value="Spore Coat Polysaccharide Biosynthesis Protein SpsA, Chain A"/>
    <property type="match status" value="1"/>
</dbReference>
<dbReference type="GO" id="GO:0016758">
    <property type="term" value="F:hexosyltransferase activity"/>
    <property type="evidence" value="ECO:0007669"/>
    <property type="project" value="UniProtKB-ARBA"/>
</dbReference>
<dbReference type="OrthoDB" id="1326385at2"/>
<organism evidence="3 4">
    <name type="scientific">Aequorivita soesokkakensis</name>
    <dbReference type="NCBI Taxonomy" id="1385699"/>
    <lineage>
        <taxon>Bacteria</taxon>
        <taxon>Pseudomonadati</taxon>
        <taxon>Bacteroidota</taxon>
        <taxon>Flavobacteriia</taxon>
        <taxon>Flavobacteriales</taxon>
        <taxon>Flavobacteriaceae</taxon>
        <taxon>Aequorivita</taxon>
    </lineage>
</organism>